<dbReference type="InterPro" id="IPR052018">
    <property type="entry name" value="PHP_domain"/>
</dbReference>
<reference evidence="2" key="1">
    <citation type="journal article" date="2021" name="PeerJ">
        <title>Extensive microbial diversity within the chicken gut microbiome revealed by metagenomics and culture.</title>
        <authorList>
            <person name="Gilroy R."/>
            <person name="Ravi A."/>
            <person name="Getino M."/>
            <person name="Pursley I."/>
            <person name="Horton D.L."/>
            <person name="Alikhan N.F."/>
            <person name="Baker D."/>
            <person name="Gharbi K."/>
            <person name="Hall N."/>
            <person name="Watson M."/>
            <person name="Adriaenssens E.M."/>
            <person name="Foster-Nyarko E."/>
            <person name="Jarju S."/>
            <person name="Secka A."/>
            <person name="Antonio M."/>
            <person name="Oren A."/>
            <person name="Chaudhuri R.R."/>
            <person name="La Ragione R."/>
            <person name="Hildebrand F."/>
            <person name="Pallen M.J."/>
        </authorList>
    </citation>
    <scope>NUCLEOTIDE SEQUENCE</scope>
    <source>
        <strain evidence="2">ChiBcec8-14828</strain>
    </source>
</reference>
<protein>
    <submittedName>
        <fullName evidence="2">PHP domain-containing protein</fullName>
    </submittedName>
</protein>
<dbReference type="Gene3D" id="3.20.20.140">
    <property type="entry name" value="Metal-dependent hydrolases"/>
    <property type="match status" value="1"/>
</dbReference>
<dbReference type="Proteomes" id="UP000824209">
    <property type="component" value="Unassembled WGS sequence"/>
</dbReference>
<feature type="non-terminal residue" evidence="2">
    <location>
        <position position="215"/>
    </location>
</feature>
<comment type="caution">
    <text evidence="2">The sequence shown here is derived from an EMBL/GenBank/DDBJ whole genome shotgun (WGS) entry which is preliminary data.</text>
</comment>
<reference evidence="2" key="2">
    <citation type="submission" date="2021-04" db="EMBL/GenBank/DDBJ databases">
        <authorList>
            <person name="Gilroy R."/>
        </authorList>
    </citation>
    <scope>NUCLEOTIDE SEQUENCE</scope>
    <source>
        <strain evidence="2">ChiBcec8-14828</strain>
    </source>
</reference>
<dbReference type="GO" id="GO:0004534">
    <property type="term" value="F:5'-3' RNA exonuclease activity"/>
    <property type="evidence" value="ECO:0007669"/>
    <property type="project" value="TreeGrafter"/>
</dbReference>
<dbReference type="PANTHER" id="PTHR42924">
    <property type="entry name" value="EXONUCLEASE"/>
    <property type="match status" value="1"/>
</dbReference>
<dbReference type="AlphaFoldDB" id="A0A9D2M451"/>
<gene>
    <name evidence="2" type="ORF">H9943_06405</name>
</gene>
<accession>A0A9D2M451</accession>
<dbReference type="Pfam" id="PF02811">
    <property type="entry name" value="PHP"/>
    <property type="match status" value="1"/>
</dbReference>
<organism evidence="2 3">
    <name type="scientific">Candidatus Ruthenibacterium avium</name>
    <dbReference type="NCBI Taxonomy" id="2838751"/>
    <lineage>
        <taxon>Bacteria</taxon>
        <taxon>Bacillati</taxon>
        <taxon>Bacillota</taxon>
        <taxon>Clostridia</taxon>
        <taxon>Eubacteriales</taxon>
        <taxon>Oscillospiraceae</taxon>
        <taxon>Ruthenibacterium</taxon>
    </lineage>
</organism>
<evidence type="ECO:0000313" key="2">
    <source>
        <dbReference type="EMBL" id="HJB40013.1"/>
    </source>
</evidence>
<dbReference type="InterPro" id="IPR004013">
    <property type="entry name" value="PHP_dom"/>
</dbReference>
<dbReference type="SUPFAM" id="SSF89550">
    <property type="entry name" value="PHP domain-like"/>
    <property type="match status" value="1"/>
</dbReference>
<dbReference type="InterPro" id="IPR003141">
    <property type="entry name" value="Pol/His_phosphatase_N"/>
</dbReference>
<dbReference type="InterPro" id="IPR016195">
    <property type="entry name" value="Pol/histidinol_Pase-like"/>
</dbReference>
<dbReference type="GO" id="GO:0035312">
    <property type="term" value="F:5'-3' DNA exonuclease activity"/>
    <property type="evidence" value="ECO:0007669"/>
    <property type="project" value="TreeGrafter"/>
</dbReference>
<name>A0A9D2M451_9FIRM</name>
<dbReference type="Gene3D" id="1.10.150.650">
    <property type="match status" value="1"/>
</dbReference>
<evidence type="ECO:0000259" key="1">
    <source>
        <dbReference type="SMART" id="SM00481"/>
    </source>
</evidence>
<dbReference type="PANTHER" id="PTHR42924:SF3">
    <property type="entry name" value="POLYMERASE_HISTIDINOL PHOSPHATASE N-TERMINAL DOMAIN-CONTAINING PROTEIN"/>
    <property type="match status" value="1"/>
</dbReference>
<feature type="domain" description="Polymerase/histidinol phosphatase N-terminal" evidence="1">
    <location>
        <begin position="3"/>
        <end position="68"/>
    </location>
</feature>
<proteinExistence type="predicted"/>
<dbReference type="EMBL" id="DWYA01000055">
    <property type="protein sequence ID" value="HJB40013.1"/>
    <property type="molecule type" value="Genomic_DNA"/>
</dbReference>
<dbReference type="SMART" id="SM00481">
    <property type="entry name" value="POLIIIAc"/>
    <property type="match status" value="1"/>
</dbReference>
<evidence type="ECO:0000313" key="3">
    <source>
        <dbReference type="Proteomes" id="UP000824209"/>
    </source>
</evidence>
<sequence>MAGDLHTHTNFSDGSTDVERLPFLAMRAGLTHLAVSDHDSIQALEWAMAHPREQGVSLIPATELTCFDTRRGRRVHLLCYLPELTHELRAFCAEMARRRNEATAKSIAELEKRYPQFTRDAVLEITKRSGVTYKTHIIRVLYEYGYTDGIYKDLYRELFGKGGSVLHDPAYDSVDDVLAMVHRAKGVAVLAHPSVYNSMELAQELGEKELLDGVE</sequence>